<feature type="region of interest" description="Disordered" evidence="11">
    <location>
        <begin position="1114"/>
        <end position="1180"/>
    </location>
</feature>
<dbReference type="GO" id="GO:0098850">
    <property type="term" value="C:extrinsic component of synaptic vesicle membrane"/>
    <property type="evidence" value="ECO:0007669"/>
    <property type="project" value="Ensembl"/>
</dbReference>
<feature type="compositionally biased region" description="Basic and acidic residues" evidence="11">
    <location>
        <begin position="1021"/>
        <end position="1035"/>
    </location>
</feature>
<dbReference type="Gene3D" id="3.40.50.1820">
    <property type="entry name" value="alpha/beta hydrolase"/>
    <property type="match status" value="1"/>
</dbReference>
<dbReference type="Gene3D" id="3.30.710.10">
    <property type="entry name" value="Potassium Channel Kv1.1, Chain A"/>
    <property type="match status" value="2"/>
</dbReference>
<dbReference type="SUPFAM" id="SSF54695">
    <property type="entry name" value="POZ domain"/>
    <property type="match status" value="2"/>
</dbReference>
<dbReference type="PROSITE" id="PS50097">
    <property type="entry name" value="BTB"/>
    <property type="match status" value="2"/>
</dbReference>
<evidence type="ECO:0000256" key="5">
    <source>
        <dbReference type="ARBA" id="ARBA00023329"/>
    </source>
</evidence>
<evidence type="ECO:0000256" key="6">
    <source>
        <dbReference type="ARBA" id="ARBA00034106"/>
    </source>
</evidence>
<evidence type="ECO:0000256" key="11">
    <source>
        <dbReference type="SAM" id="MobiDB-lite"/>
    </source>
</evidence>
<keyword evidence="14" id="KW-1185">Reference proteome</keyword>
<dbReference type="Pfam" id="PF00561">
    <property type="entry name" value="Abhydrolase_1"/>
    <property type="match status" value="1"/>
</dbReference>
<dbReference type="Pfam" id="PF26017">
    <property type="entry name" value="BACK_BTBD8"/>
    <property type="match status" value="1"/>
</dbReference>
<dbReference type="InterPro" id="IPR027907">
    <property type="entry name" value="BTBD8_C"/>
</dbReference>
<reference evidence="13" key="2">
    <citation type="submission" date="2025-08" db="UniProtKB">
        <authorList>
            <consortium name="Ensembl"/>
        </authorList>
    </citation>
    <scope>IDENTIFICATION</scope>
</reference>
<keyword evidence="2" id="KW-0677">Repeat</keyword>
<name>A0A8I3W2E3_CALJA</name>
<evidence type="ECO:0000259" key="12">
    <source>
        <dbReference type="PROSITE" id="PS50097"/>
    </source>
</evidence>
<keyword evidence="4" id="KW-0966">Cell projection</keyword>
<feature type="compositionally biased region" description="Basic and acidic residues" evidence="11">
    <location>
        <begin position="1792"/>
        <end position="1808"/>
    </location>
</feature>
<dbReference type="GO" id="GO:0016182">
    <property type="term" value="P:synaptic vesicle budding from endosome"/>
    <property type="evidence" value="ECO:0007669"/>
    <property type="project" value="Ensembl"/>
</dbReference>
<evidence type="ECO:0000256" key="2">
    <source>
        <dbReference type="ARBA" id="ARBA00022737"/>
    </source>
</evidence>
<dbReference type="InterPro" id="IPR011333">
    <property type="entry name" value="SKP1/BTB/POZ_sf"/>
</dbReference>
<dbReference type="Ensembl" id="ENSCJAT00000121224.1">
    <property type="protein sequence ID" value="ENSCJAP00000081917.1"/>
    <property type="gene ID" value="ENSCJAG00000017540.5"/>
</dbReference>
<feature type="compositionally biased region" description="Polar residues" evidence="11">
    <location>
        <begin position="1828"/>
        <end position="1837"/>
    </location>
</feature>
<feature type="region of interest" description="Disordered" evidence="11">
    <location>
        <begin position="858"/>
        <end position="893"/>
    </location>
</feature>
<dbReference type="InterPro" id="IPR000210">
    <property type="entry name" value="BTB/POZ_dom"/>
</dbReference>
<evidence type="ECO:0000313" key="14">
    <source>
        <dbReference type="Proteomes" id="UP000008225"/>
    </source>
</evidence>
<dbReference type="CDD" id="cd18286">
    <property type="entry name" value="BTB2_POZ_BTBD8"/>
    <property type="match status" value="1"/>
</dbReference>
<feature type="region of interest" description="Disordered" evidence="11">
    <location>
        <begin position="1856"/>
        <end position="1898"/>
    </location>
</feature>
<keyword evidence="3" id="KW-0770">Synapse</keyword>
<dbReference type="Proteomes" id="UP000008225">
    <property type="component" value="Chromosome 7"/>
</dbReference>
<dbReference type="CDD" id="cd18285">
    <property type="entry name" value="BTB1_POZ_BTBD8"/>
    <property type="match status" value="1"/>
</dbReference>
<feature type="coiled-coil region" evidence="10">
    <location>
        <begin position="1647"/>
        <end position="1674"/>
    </location>
</feature>
<feature type="compositionally biased region" description="Polar residues" evidence="11">
    <location>
        <begin position="1123"/>
        <end position="1154"/>
    </location>
</feature>
<evidence type="ECO:0000313" key="13">
    <source>
        <dbReference type="Ensembl" id="ENSCJAP00000081917.1"/>
    </source>
</evidence>
<evidence type="ECO:0000256" key="1">
    <source>
        <dbReference type="ARBA" id="ARBA00004132"/>
    </source>
</evidence>
<dbReference type="SUPFAM" id="SSF53474">
    <property type="entry name" value="alpha/beta-Hydrolases"/>
    <property type="match status" value="1"/>
</dbReference>
<dbReference type="InterPro" id="IPR040121">
    <property type="entry name" value="BTBD8_BTB_POZ_1"/>
</dbReference>
<evidence type="ECO:0000256" key="3">
    <source>
        <dbReference type="ARBA" id="ARBA00023018"/>
    </source>
</evidence>
<dbReference type="GO" id="GO:0048488">
    <property type="term" value="P:synaptic vesicle endocytosis"/>
    <property type="evidence" value="ECO:0007669"/>
    <property type="project" value="Ensembl"/>
</dbReference>
<dbReference type="Pfam" id="PF00651">
    <property type="entry name" value="BTB"/>
    <property type="match status" value="2"/>
</dbReference>
<organism evidence="13 14">
    <name type="scientific">Callithrix jacchus</name>
    <name type="common">White-tufted-ear marmoset</name>
    <name type="synonym">Simia Jacchus</name>
    <dbReference type="NCBI Taxonomy" id="9483"/>
    <lineage>
        <taxon>Eukaryota</taxon>
        <taxon>Metazoa</taxon>
        <taxon>Chordata</taxon>
        <taxon>Craniata</taxon>
        <taxon>Vertebrata</taxon>
        <taxon>Euteleostomi</taxon>
        <taxon>Mammalia</taxon>
        <taxon>Eutheria</taxon>
        <taxon>Euarchontoglires</taxon>
        <taxon>Primates</taxon>
        <taxon>Haplorrhini</taxon>
        <taxon>Platyrrhini</taxon>
        <taxon>Cebidae</taxon>
        <taxon>Callitrichinae</taxon>
        <taxon>Callithrix</taxon>
        <taxon>Callithrix</taxon>
    </lineage>
</organism>
<feature type="region of interest" description="Disordered" evidence="11">
    <location>
        <begin position="1790"/>
        <end position="1838"/>
    </location>
</feature>
<dbReference type="PRINTS" id="PR00111">
    <property type="entry name" value="ABHYDROLASE"/>
</dbReference>
<comment type="function">
    <text evidence="7">Involved in clathrin-mediated endocytosis at the synapse. Plays a role in neuronal development and in synaptic vesicle recycling in mature neurons, a process required for normal synaptic transmission.</text>
</comment>
<evidence type="ECO:0000256" key="7">
    <source>
        <dbReference type="ARBA" id="ARBA00058836"/>
    </source>
</evidence>
<dbReference type="InterPro" id="IPR000073">
    <property type="entry name" value="AB_hydrolase_1"/>
</dbReference>
<feature type="compositionally biased region" description="Low complexity" evidence="11">
    <location>
        <begin position="1522"/>
        <end position="1531"/>
    </location>
</feature>
<dbReference type="SMART" id="SM00225">
    <property type="entry name" value="BTB"/>
    <property type="match status" value="2"/>
</dbReference>
<feature type="compositionally biased region" description="Polar residues" evidence="11">
    <location>
        <begin position="1001"/>
        <end position="1017"/>
    </location>
</feature>
<dbReference type="InterPro" id="IPR000639">
    <property type="entry name" value="Epox_hydrolase-like"/>
</dbReference>
<evidence type="ECO:0000256" key="10">
    <source>
        <dbReference type="SAM" id="Coils"/>
    </source>
</evidence>
<feature type="compositionally biased region" description="Polar residues" evidence="11">
    <location>
        <begin position="1476"/>
        <end position="1492"/>
    </location>
</feature>
<evidence type="ECO:0000256" key="8">
    <source>
        <dbReference type="ARBA" id="ARBA00063994"/>
    </source>
</evidence>
<proteinExistence type="predicted"/>
<feature type="domain" description="BTB" evidence="12">
    <location>
        <begin position="492"/>
        <end position="559"/>
    </location>
</feature>
<dbReference type="InterPro" id="IPR029058">
    <property type="entry name" value="AB_hydrolase_fold"/>
</dbReference>
<feature type="compositionally biased region" description="Polar residues" evidence="11">
    <location>
        <begin position="1196"/>
        <end position="1208"/>
    </location>
</feature>
<feature type="compositionally biased region" description="Polar residues" evidence="11">
    <location>
        <begin position="1867"/>
        <end position="1887"/>
    </location>
</feature>
<feature type="compositionally biased region" description="Basic and acidic residues" evidence="11">
    <location>
        <begin position="881"/>
        <end position="891"/>
    </location>
</feature>
<accession>A0A8I3W2E3</accession>
<dbReference type="PRINTS" id="PR00412">
    <property type="entry name" value="EPOXHYDRLASE"/>
</dbReference>
<protein>
    <recommendedName>
        <fullName evidence="9">BTB/POZ domain-containing protein 8</fullName>
    </recommendedName>
</protein>
<dbReference type="GeneTree" id="ENSGT00940000154382"/>
<dbReference type="GO" id="GO:0003824">
    <property type="term" value="F:catalytic activity"/>
    <property type="evidence" value="ECO:0007669"/>
    <property type="project" value="InterPro"/>
</dbReference>
<feature type="region of interest" description="Disordered" evidence="11">
    <location>
        <begin position="1424"/>
        <end position="1559"/>
    </location>
</feature>
<keyword evidence="5" id="KW-0968">Cytoplasmic vesicle</keyword>
<dbReference type="FunFam" id="3.30.710.10:FF:000129">
    <property type="entry name" value="BTB/POZ domain-containing protein 8"/>
    <property type="match status" value="1"/>
</dbReference>
<comment type="subcellular location">
    <subcellularLocation>
        <location evidence="1">Cytoplasmic vesicle</location>
        <location evidence="1">Clathrin-coated vesicle</location>
    </subcellularLocation>
    <subcellularLocation>
        <location evidence="6">Presynapse</location>
    </subcellularLocation>
</comment>
<keyword evidence="10" id="KW-0175">Coiled coil</keyword>
<dbReference type="GO" id="GO:0005654">
    <property type="term" value="C:nucleoplasm"/>
    <property type="evidence" value="ECO:0007669"/>
    <property type="project" value="Ensembl"/>
</dbReference>
<dbReference type="PANTHER" id="PTHR22427">
    <property type="entry name" value="GH15728P"/>
    <property type="match status" value="1"/>
</dbReference>
<dbReference type="InterPro" id="IPR043225">
    <property type="entry name" value="BACK_BTBD8"/>
</dbReference>
<sequence length="2063" mass="230854">MAKLRDCLPRLMLTLRSLLFWSLVYCYCGLCASIHLLKLLWSLGKGPAQTFRRPAREHPPACLSDPSLGTHCYVRIKDSGLRFHYVAAGERGKPLMLLLHGFPEFWYSWRYQLREFKSEYRVVALDLRGYGETDAPIHRENYKLDCLITDIKDILDSLGYSKCVLIGHDWGGMIAWLIAICYPEMVMKLIVINFPHPNVFTEYILRHPAQLFKSSYYYFFQIPWFPEFMFSINDFKVLKHLFTSHSTGIGRKGCQLTTEDLEAYIYVFSQPGALSGPINYYRNIFRILCAGGVTLSGLCKSKCADLIGWEIPTVNTAGACDPRRPQFQEDTKNEILKLLREEFHTDVTFSVGCTLFKAHKAVLLTRVPDFYFHTVGQTSNSLTNHEPVAVENVEASEFRTFLQVIYSSNRNVKNYEEEILRKKIVEIGISQKQLDINFPKSKNSSDCSLQKHEIPEDISDRDDLISNDNYDLDPASELGEDLLKLYVKPCCPDIDFFVDGKRFKAHRAILRARSSYFAAMLSGCWAESSQEYVSLQGISHVEMNVMMHFIYGGTLDIPDKANIGQILNMADMYGLEGLKEVAVYILRRDYCNFFQKPVSRTLVSILECLIIAHSFGGESLFADCMKWIVQHFARFWSERSFANIPSEIQKSCLNMLIQSLDDKNAAFLLMESDRLINSLPRVKWTEVALTMASQLQEECIAFIVENFSKIIQSENFALLLQSQAMSSTADLLDKILKAIEENITIENSCSLLMALDTLMNSDSTQEMGFTCKIQALRDKLWIFLVQSFYAVRHTESWKLMSTDDQQKIQAAAFDKGDDRRLGKKPIFSSSQQRKQVSDSGVIKTKSWRGNYLSTNKKMKSDGLAASGHSSSTSRNSINKTLKPDDVKEKNGTKIASKITKELKTGGRNVSGKHKTIIKSKTENCDDARLENMSPIQAVERSTTAAATRQKNLLNGKGVRNQEGQITGARPKVLMGNLNVQAKAKPLKKATGKGSPCLSIAGPSSRSTDSSLEFSVSTECLDEPKENGSIGEDKPSGRKLPFCDSPGQMAKNSVDSVKNSTVAVKSRPISRVTNGTSNKKSVHEQDTNINNRVLKKVSGKGCSEPVPQAILKKRGASNGCAAAQQRTKSAPSNLATKTQGSLGESPDSVKSSVSPRRSDENMAKLDYNTTTEKQAPKRKMVKPKVNAKIVAMPKNLNQSKKGETLNNKNSKQKMLPGQVISKTQPSSQSPLKSEISVVQKSMFHDMRDNNNKDSVSEQKPQQSLINLASEISDAEAFKSSCRPDPQKPLNDQGKEKLVLECQNISKLDKTLKHELESKQICLDKGKTKFPNHKETDHCNAANICYHSDGSDNVNSKFYSTTALKYIVSNPNENSLNSNPVCDLDSTNAEQIHLISDRENQVGRKETDKQSGIKCDEDVSLCVPERTNDTLNSAQEDNKSKVPVEGLTIPSKLSDDSAMDEDKHATADSDVSSKCFLGQQSGKNSPKNMETSESPESHGTPETPFAGHWNLSTGVLHQRESPESDTGSATTSSDDIKPRSEDYDAGGSQDDDGSNDRGISKCGTMLCHDFLGRSSSDTSTPEELKIYDSNLRIEVKMKKQSSSDLFQVNSTSDDEIPRKRPEFWSRSAIVHPREKENIPRGSVQFAQEIDQVSSSADETEDERSEAENVAENFRISNPAPQQFQGIINLAFEDATENESREFSANKKFKRSVLLSVDECEELGSDEGEVHTPFQPSIDSFSPSDVFDGISHEHHGRTCYSRFSQESEDNNLECKQNKGNSVYKNESTLFSSIDSSRKDTQSVSATEKKNTIDILSRRGRQLLPEDKKENNGSNVNNDIQQRGKFLDSDVKSQERPCHLELHQREPNSDIPKTNSTKSLDSFRSQVQSQEVPVKESHSTTTEKANIALSAGDIDDCDTLAQTCMYDHRPSKTLSPIYEMDVIEVLEQKLESETHVTDTDFEDDQHFAKQDWTLLKQLLSEQDSNLDVTNSVPEDLNLAQYLINQTLLLARDSSKPQGIAHIDTLNRWSELTSPLDDSSANITMASFSSEDCSPQGEWTILELETQH</sequence>
<feature type="region of interest" description="Disordered" evidence="11">
    <location>
        <begin position="1196"/>
        <end position="1232"/>
    </location>
</feature>
<feature type="domain" description="BTB" evidence="12">
    <location>
        <begin position="345"/>
        <end position="414"/>
    </location>
</feature>
<dbReference type="Pfam" id="PF15363">
    <property type="entry name" value="BTBD8_C"/>
    <property type="match status" value="1"/>
</dbReference>
<feature type="compositionally biased region" description="Polar residues" evidence="11">
    <location>
        <begin position="827"/>
        <end position="838"/>
    </location>
</feature>
<gene>
    <name evidence="13" type="primary">BTBD8</name>
    <name evidence="13" type="synonym">EPHX4</name>
</gene>
<dbReference type="CDD" id="cd18490">
    <property type="entry name" value="BACK_BTBD8"/>
    <property type="match status" value="1"/>
</dbReference>
<evidence type="ECO:0000256" key="9">
    <source>
        <dbReference type="ARBA" id="ARBA00070114"/>
    </source>
</evidence>
<comment type="subunit">
    <text evidence="8">Interacts (via N-terminus) with adapter protein complex AP-2 subunits alpha (AP2A1) and beta (AP2B1).</text>
</comment>
<reference evidence="13" key="3">
    <citation type="submission" date="2025-09" db="UniProtKB">
        <authorList>
            <consortium name="Ensembl"/>
        </authorList>
    </citation>
    <scope>IDENTIFICATION</scope>
</reference>
<dbReference type="GO" id="GO:0030136">
    <property type="term" value="C:clathrin-coated vesicle"/>
    <property type="evidence" value="ECO:0007669"/>
    <property type="project" value="UniProtKB-SubCell"/>
</dbReference>
<evidence type="ECO:0000256" key="4">
    <source>
        <dbReference type="ARBA" id="ARBA00023273"/>
    </source>
</evidence>
<reference evidence="13 14" key="1">
    <citation type="submission" date="2009-03" db="EMBL/GenBank/DDBJ databases">
        <authorList>
            <person name="Warren W."/>
            <person name="Ye L."/>
            <person name="Minx P."/>
            <person name="Worley K."/>
            <person name="Gibbs R."/>
            <person name="Wilson R.K."/>
        </authorList>
    </citation>
    <scope>NUCLEOTIDE SEQUENCE [LARGE SCALE GENOMIC DNA]</scope>
</reference>
<feature type="compositionally biased region" description="Polar residues" evidence="11">
    <location>
        <begin position="867"/>
        <end position="879"/>
    </location>
</feature>
<feature type="compositionally biased region" description="Polar residues" evidence="11">
    <location>
        <begin position="1219"/>
        <end position="1232"/>
    </location>
</feature>
<feature type="region of interest" description="Disordered" evidence="11">
    <location>
        <begin position="812"/>
        <end position="840"/>
    </location>
</feature>
<feature type="region of interest" description="Disordered" evidence="11">
    <location>
        <begin position="984"/>
        <end position="1037"/>
    </location>
</feature>
<dbReference type="PANTHER" id="PTHR22427:SF2">
    <property type="entry name" value="BTB_POZ DOMAIN-CONTAINING PROTEIN 8"/>
    <property type="match status" value="1"/>
</dbReference>